<name>F2R7C2_STRVP</name>
<feature type="region of interest" description="Disordered" evidence="2">
    <location>
        <begin position="760"/>
        <end position="792"/>
    </location>
</feature>
<feature type="region of interest" description="Disordered" evidence="2">
    <location>
        <begin position="103"/>
        <end position="162"/>
    </location>
</feature>
<feature type="compositionally biased region" description="Gly residues" evidence="2">
    <location>
        <begin position="136"/>
        <end position="153"/>
    </location>
</feature>
<accession>F2R7C2</accession>
<feature type="region of interest" description="Disordered" evidence="2">
    <location>
        <begin position="518"/>
        <end position="548"/>
    </location>
</feature>
<evidence type="ECO:0000259" key="4">
    <source>
        <dbReference type="Pfam" id="PF13600"/>
    </source>
</evidence>
<dbReference type="EMBL" id="FR845719">
    <property type="protein sequence ID" value="CCA53814.1"/>
    <property type="molecule type" value="Genomic_DNA"/>
</dbReference>
<feature type="compositionally biased region" description="Low complexity" evidence="2">
    <location>
        <begin position="480"/>
        <end position="492"/>
    </location>
</feature>
<sequence length="817" mass="83324">MDTAGRAGRDGTGAGMNAGADGMAGATGTAGTAAAASRWGSTLDSVVVYAQGALCRRLARGSVPPGGLIRVTGLPRALDPGSLRARVLGPSGVRVTEARVEIEAEPLGGDDGTAVSDGDTAVSGGGTAVSAAAGEGSAGPGAAGRSAPGGGAGEPRAAGGLRQEVERLRDAYAAAAARRDRQLGLIAEVSGLRPIAPARKREDPHRRTPVDAWLELADFVDERLTGLHARLVELEEELRQTEHELSVAADRLDRASTAVPSAHVATTYTAVLTLAGADAAQVDGEAAGQDGPDLEVELEYGVPGAVWVPAYRLTHRQGDGTGRLVLRASVAQRTGEDWTGVRIALATADLRRRTDLPKLRSIRIGRRQDTPAPSGWREPPAGLADLFAGYASAGPRPAPRPAAVAVGAGWGSGAVPAPSRPSFGGPPPPPPQAAGGYGAAPVAPPMPGGGYGAAPGAAGGGHAETAEAYLEATPDRARRAPAQPGGRPRFGGAPAGPPAPAAMAPAAPFMPAAPVAAGAPPMAPGAAVPPPPPAQPVAGPPQPSGAELDYGALVLCGPDEPEDRRGRLFPGARTDAVATEYRRRAEAVAALPLPGHAVRPRESAGSFDHRFDAAARADVPSDGSWHTVTVGEVPVGLRTEYLCVPSVEPTVYATLVLSNATDQALLAGPVEVTVDDEFLLTAALPTLAPGAVRRVGLGPAEGIRVTRRTHLTESTAGLRNNITVLDHRVHVELSNGLARPVTVEVRERVPVTSEPDVRIEERPGWTAPETGTEPERHTPGTRLRRVDLPAGGTTALDGGYEIRIPAGKALVGGNRRS</sequence>
<evidence type="ECO:0000313" key="6">
    <source>
        <dbReference type="Proteomes" id="UP000006854"/>
    </source>
</evidence>
<evidence type="ECO:0000256" key="1">
    <source>
        <dbReference type="SAM" id="Coils"/>
    </source>
</evidence>
<protein>
    <recommendedName>
        <fullName evidence="7">DUF4139 domain-containing protein</fullName>
    </recommendedName>
</protein>
<dbReference type="HOGENOM" id="CLU_375854_0_0_11"/>
<dbReference type="KEGG" id="sve:SVEN_0527"/>
<dbReference type="AlphaFoldDB" id="F2R7C2"/>
<dbReference type="PANTHER" id="PTHR31005:SF8">
    <property type="entry name" value="DUF4139 DOMAIN-CONTAINING PROTEIN"/>
    <property type="match status" value="1"/>
</dbReference>
<dbReference type="InterPro" id="IPR037291">
    <property type="entry name" value="DUF4139"/>
</dbReference>
<feature type="region of interest" description="Disordered" evidence="2">
    <location>
        <begin position="476"/>
        <end position="500"/>
    </location>
</feature>
<dbReference type="eggNOG" id="COG5316">
    <property type="taxonomic scope" value="Bacteria"/>
</dbReference>
<dbReference type="InterPro" id="IPR025554">
    <property type="entry name" value="DUF4140"/>
</dbReference>
<feature type="coiled-coil region" evidence="1">
    <location>
        <begin position="217"/>
        <end position="251"/>
    </location>
</feature>
<keyword evidence="1" id="KW-0175">Coiled coil</keyword>
<reference evidence="5 6" key="1">
    <citation type="journal article" date="2011" name="BMC Genomics">
        <title>Genome-wide analysis of the role of GlnR in Streptomyces venezuelae provides new insights into global nitrogen regulation in actinomycetes.</title>
        <authorList>
            <person name="Pullan S.T."/>
            <person name="Bibb M.J."/>
            <person name="Merrick M."/>
        </authorList>
    </citation>
    <scope>NUCLEOTIDE SEQUENCE [LARGE SCALE GENOMIC DNA]</scope>
    <source>
        <strain evidence="6">ATCC 10712 / CBS 650.69 / DSM 40230 / JCM 4526 / NBRC 13096 / PD 04745</strain>
    </source>
</reference>
<feature type="domain" description="DUF4139" evidence="3">
    <location>
        <begin position="296"/>
        <end position="805"/>
    </location>
</feature>
<dbReference type="InterPro" id="IPR011935">
    <property type="entry name" value="CHP02231"/>
</dbReference>
<dbReference type="PATRIC" id="fig|953739.5.peg.35"/>
<evidence type="ECO:0000259" key="3">
    <source>
        <dbReference type="Pfam" id="PF13598"/>
    </source>
</evidence>
<dbReference type="Proteomes" id="UP000006854">
    <property type="component" value="Chromosome"/>
</dbReference>
<dbReference type="Pfam" id="PF13600">
    <property type="entry name" value="DUF4140"/>
    <property type="match status" value="1"/>
</dbReference>
<evidence type="ECO:0000256" key="2">
    <source>
        <dbReference type="SAM" id="MobiDB-lite"/>
    </source>
</evidence>
<proteinExistence type="predicted"/>
<feature type="domain" description="DUF4140" evidence="4">
    <location>
        <begin position="46"/>
        <end position="181"/>
    </location>
</feature>
<dbReference type="PANTHER" id="PTHR31005">
    <property type="entry name" value="DUF4139 DOMAIN-CONTAINING PROTEIN"/>
    <property type="match status" value="1"/>
</dbReference>
<dbReference type="Pfam" id="PF13598">
    <property type="entry name" value="DUF4139"/>
    <property type="match status" value="1"/>
</dbReference>
<dbReference type="STRING" id="953739.SVEN_0527"/>
<feature type="region of interest" description="Disordered" evidence="2">
    <location>
        <begin position="417"/>
        <end position="441"/>
    </location>
</feature>
<evidence type="ECO:0000313" key="5">
    <source>
        <dbReference type="EMBL" id="CCA53814.1"/>
    </source>
</evidence>
<keyword evidence="6" id="KW-1185">Reference proteome</keyword>
<feature type="compositionally biased region" description="Pro residues" evidence="2">
    <location>
        <begin position="521"/>
        <end position="543"/>
    </location>
</feature>
<organism evidence="5 6">
    <name type="scientific">Streptomyces venezuelae (strain ATCC 10712 / CBS 650.69 / DSM 40230 / JCM 4526 / NBRC 13096 / PD 04745)</name>
    <dbReference type="NCBI Taxonomy" id="953739"/>
    <lineage>
        <taxon>Bacteria</taxon>
        <taxon>Bacillati</taxon>
        <taxon>Actinomycetota</taxon>
        <taxon>Actinomycetes</taxon>
        <taxon>Kitasatosporales</taxon>
        <taxon>Streptomycetaceae</taxon>
        <taxon>Streptomyces</taxon>
    </lineage>
</organism>
<evidence type="ECO:0008006" key="7">
    <source>
        <dbReference type="Google" id="ProtNLM"/>
    </source>
</evidence>
<gene>
    <name evidence="5" type="ordered locus">SVEN_0527</name>
</gene>